<proteinExistence type="predicted"/>
<keyword evidence="2" id="KW-1185">Reference proteome</keyword>
<evidence type="ECO:0000313" key="2">
    <source>
        <dbReference type="Proteomes" id="UP000596742"/>
    </source>
</evidence>
<reference evidence="1" key="1">
    <citation type="submission" date="2018-11" db="EMBL/GenBank/DDBJ databases">
        <authorList>
            <person name="Alioto T."/>
            <person name="Alioto T."/>
        </authorList>
    </citation>
    <scope>NUCLEOTIDE SEQUENCE</scope>
</reference>
<dbReference type="AlphaFoldDB" id="A0A8B6BUR0"/>
<organism evidence="1 2">
    <name type="scientific">Mytilus galloprovincialis</name>
    <name type="common">Mediterranean mussel</name>
    <dbReference type="NCBI Taxonomy" id="29158"/>
    <lineage>
        <taxon>Eukaryota</taxon>
        <taxon>Metazoa</taxon>
        <taxon>Spiralia</taxon>
        <taxon>Lophotrochozoa</taxon>
        <taxon>Mollusca</taxon>
        <taxon>Bivalvia</taxon>
        <taxon>Autobranchia</taxon>
        <taxon>Pteriomorphia</taxon>
        <taxon>Mytilida</taxon>
        <taxon>Mytiloidea</taxon>
        <taxon>Mytilidae</taxon>
        <taxon>Mytilinae</taxon>
        <taxon>Mytilus</taxon>
    </lineage>
</organism>
<name>A0A8B6BUR0_MYTGA</name>
<sequence>METKQQCWYSNQKIIKTNVGGIGKHRGRGKKREWNLEVGTTEMVTMETTTANVENNKETNVGGIGRWGRGQNVTGTWKWNKGMVTMETTKQLVIRIQKNNKKTNVGGIGSIGAMDRNVTGTLEVGTKAMVTMGNDKSNVGNSNTAIIKKQMSRNGSIGGVEET</sequence>
<comment type="caution">
    <text evidence="1">The sequence shown here is derived from an EMBL/GenBank/DDBJ whole genome shotgun (WGS) entry which is preliminary data.</text>
</comment>
<accession>A0A8B6BUR0</accession>
<gene>
    <name evidence="1" type="ORF">MGAL_10B054226</name>
</gene>
<dbReference type="EMBL" id="UYJE01000685">
    <property type="protein sequence ID" value="VDH95359.1"/>
    <property type="molecule type" value="Genomic_DNA"/>
</dbReference>
<dbReference type="Proteomes" id="UP000596742">
    <property type="component" value="Unassembled WGS sequence"/>
</dbReference>
<evidence type="ECO:0000313" key="1">
    <source>
        <dbReference type="EMBL" id="VDH95359.1"/>
    </source>
</evidence>
<protein>
    <submittedName>
        <fullName evidence="1">Uncharacterized protein</fullName>
    </submittedName>
</protein>